<organism evidence="1 2">
    <name type="scientific">Eumeta variegata</name>
    <name type="common">Bagworm moth</name>
    <name type="synonym">Eumeta japonica</name>
    <dbReference type="NCBI Taxonomy" id="151549"/>
    <lineage>
        <taxon>Eukaryota</taxon>
        <taxon>Metazoa</taxon>
        <taxon>Ecdysozoa</taxon>
        <taxon>Arthropoda</taxon>
        <taxon>Hexapoda</taxon>
        <taxon>Insecta</taxon>
        <taxon>Pterygota</taxon>
        <taxon>Neoptera</taxon>
        <taxon>Endopterygota</taxon>
        <taxon>Lepidoptera</taxon>
        <taxon>Glossata</taxon>
        <taxon>Ditrysia</taxon>
        <taxon>Tineoidea</taxon>
        <taxon>Psychidae</taxon>
        <taxon>Oiketicinae</taxon>
        <taxon>Eumeta</taxon>
    </lineage>
</organism>
<dbReference type="EMBL" id="BGZK01000586">
    <property type="protein sequence ID" value="GBP51663.1"/>
    <property type="molecule type" value="Genomic_DNA"/>
</dbReference>
<proteinExistence type="predicted"/>
<keyword evidence="2" id="KW-1185">Reference proteome</keyword>
<accession>A0A4C1WKW9</accession>
<name>A0A4C1WKW9_EUMVA</name>
<dbReference type="Proteomes" id="UP000299102">
    <property type="component" value="Unassembled WGS sequence"/>
</dbReference>
<evidence type="ECO:0000313" key="2">
    <source>
        <dbReference type="Proteomes" id="UP000299102"/>
    </source>
</evidence>
<protein>
    <submittedName>
        <fullName evidence="1">Uncharacterized protein</fullName>
    </submittedName>
</protein>
<evidence type="ECO:0000313" key="1">
    <source>
        <dbReference type="EMBL" id="GBP51663.1"/>
    </source>
</evidence>
<sequence>MYRRIATPPPRQSEHKQQHYQQCIVISLKQIEHDLLLSRGRSRHATLNTEEVESNIGSRCKLKALLSLIVKRRQADRDPAR</sequence>
<comment type="caution">
    <text evidence="1">The sequence shown here is derived from an EMBL/GenBank/DDBJ whole genome shotgun (WGS) entry which is preliminary data.</text>
</comment>
<gene>
    <name evidence="1" type="ORF">EVAR_48286_1</name>
</gene>
<reference evidence="1 2" key="1">
    <citation type="journal article" date="2019" name="Commun. Biol.">
        <title>The bagworm genome reveals a unique fibroin gene that provides high tensile strength.</title>
        <authorList>
            <person name="Kono N."/>
            <person name="Nakamura H."/>
            <person name="Ohtoshi R."/>
            <person name="Tomita M."/>
            <person name="Numata K."/>
            <person name="Arakawa K."/>
        </authorList>
    </citation>
    <scope>NUCLEOTIDE SEQUENCE [LARGE SCALE GENOMIC DNA]</scope>
</reference>
<dbReference type="AlphaFoldDB" id="A0A4C1WKW9"/>